<dbReference type="InterPro" id="IPR014997">
    <property type="entry name" value="DUF1847"/>
</dbReference>
<proteinExistence type="predicted"/>
<dbReference type="EMBL" id="LHUR01000009">
    <property type="protein sequence ID" value="KOA21334.1"/>
    <property type="molecule type" value="Genomic_DNA"/>
</dbReference>
<organism evidence="1 2">
    <name type="scientific">Clostridium homopropionicum DSM 5847</name>
    <dbReference type="NCBI Taxonomy" id="1121318"/>
    <lineage>
        <taxon>Bacteria</taxon>
        <taxon>Bacillati</taxon>
        <taxon>Bacillota</taxon>
        <taxon>Clostridia</taxon>
        <taxon>Eubacteriales</taxon>
        <taxon>Clostridiaceae</taxon>
        <taxon>Clostridium</taxon>
    </lineage>
</organism>
<gene>
    <name evidence="1" type="ORF">CLHOM_02610</name>
</gene>
<evidence type="ECO:0000313" key="2">
    <source>
        <dbReference type="Proteomes" id="UP000037043"/>
    </source>
</evidence>
<sequence length="209" mass="23467">MYTCAMCSENYCKKGELEKLPRNCPCSEKEEQEKIKELYTEEENYNLAYNSALVEAEGYCKNTRLEEIMDFANKCNFKKLGVAFCVGLNKEAKILCSILKNNGFEVNSVACKNGSIPKGFLNIKDSEKVSPGTYEAMCNPIGQAMFLNGSKTELNIILGLCVGHDSLFIKYSNAPITVFAVKDRVLGHNPLAVIYQAEAYYKNKLFQQK</sequence>
<reference evidence="2" key="1">
    <citation type="submission" date="2015-08" db="EMBL/GenBank/DDBJ databases">
        <title>Genome sequence of the strict anaerobe Clostridium homopropionicum LuHBu1 (DSM 5847T).</title>
        <authorList>
            <person name="Poehlein A."/>
            <person name="Beck M."/>
            <person name="Schiel-Bengelsdorf B."/>
            <person name="Bengelsdorf F.R."/>
            <person name="Daniel R."/>
            <person name="Duerre P."/>
        </authorList>
    </citation>
    <scope>NUCLEOTIDE SEQUENCE [LARGE SCALE GENOMIC DNA]</scope>
    <source>
        <strain evidence="2">DSM 5847</strain>
    </source>
</reference>
<dbReference type="Pfam" id="PF08901">
    <property type="entry name" value="DUF1847"/>
    <property type="match status" value="1"/>
</dbReference>
<dbReference type="PATRIC" id="fig|1121318.3.peg.263"/>
<evidence type="ECO:0000313" key="1">
    <source>
        <dbReference type="EMBL" id="KOA21334.1"/>
    </source>
</evidence>
<dbReference type="Proteomes" id="UP000037043">
    <property type="component" value="Unassembled WGS sequence"/>
</dbReference>
<dbReference type="AlphaFoldDB" id="A0A0L6ZEC4"/>
<protein>
    <recommendedName>
        <fullName evidence="3">Metal-binding protein</fullName>
    </recommendedName>
</protein>
<evidence type="ECO:0008006" key="3">
    <source>
        <dbReference type="Google" id="ProtNLM"/>
    </source>
</evidence>
<comment type="caution">
    <text evidence="1">The sequence shown here is derived from an EMBL/GenBank/DDBJ whole genome shotgun (WGS) entry which is preliminary data.</text>
</comment>
<accession>A0A0L6ZEC4</accession>
<dbReference type="RefSeq" id="WP_052219866.1">
    <property type="nucleotide sequence ID" value="NZ_LHUR01000009.1"/>
</dbReference>
<name>A0A0L6ZEC4_9CLOT</name>
<keyword evidence="2" id="KW-1185">Reference proteome</keyword>